<feature type="domain" description="HTH psq-type" evidence="1">
    <location>
        <begin position="22"/>
        <end position="54"/>
    </location>
</feature>
<organism evidence="2 3">
    <name type="scientific">Tegillarca granosa</name>
    <name type="common">Malaysian cockle</name>
    <name type="synonym">Anadara granosa</name>
    <dbReference type="NCBI Taxonomy" id="220873"/>
    <lineage>
        <taxon>Eukaryota</taxon>
        <taxon>Metazoa</taxon>
        <taxon>Spiralia</taxon>
        <taxon>Lophotrochozoa</taxon>
        <taxon>Mollusca</taxon>
        <taxon>Bivalvia</taxon>
        <taxon>Autobranchia</taxon>
        <taxon>Pteriomorphia</taxon>
        <taxon>Arcoida</taxon>
        <taxon>Arcoidea</taxon>
        <taxon>Arcidae</taxon>
        <taxon>Tegillarca</taxon>
    </lineage>
</organism>
<evidence type="ECO:0000313" key="2">
    <source>
        <dbReference type="EMBL" id="KAJ8307917.1"/>
    </source>
</evidence>
<dbReference type="InterPro" id="IPR007889">
    <property type="entry name" value="HTH_Psq"/>
</dbReference>
<gene>
    <name evidence="2" type="ORF">KUTeg_014531</name>
</gene>
<dbReference type="EMBL" id="JARBDR010000683">
    <property type="protein sequence ID" value="KAJ8307917.1"/>
    <property type="molecule type" value="Genomic_DNA"/>
</dbReference>
<name>A0ABQ9EWF2_TEGGR</name>
<evidence type="ECO:0000259" key="1">
    <source>
        <dbReference type="Pfam" id="PF05225"/>
    </source>
</evidence>
<accession>A0ABQ9EWF2</accession>
<dbReference type="Pfam" id="PF05225">
    <property type="entry name" value="HTH_psq"/>
    <property type="match status" value="1"/>
</dbReference>
<sequence>MFHIKLKDAESRRPTQYRQYSPTAVTNAMEKIRAKEVSIYKAFKIYNIPETTLLCAMSDFVDKLENKIGKDNVKCFVKKRNSLSKVVAGKAITKDIVMRDITEHCERQRASSKKGKKSVVNCNQPGPSDLQKIVIFDDELSSDASDEDEEKCCVCGKSTPDAFKKKYLAFDIKLVTLLH</sequence>
<proteinExistence type="predicted"/>
<evidence type="ECO:0000313" key="3">
    <source>
        <dbReference type="Proteomes" id="UP001217089"/>
    </source>
</evidence>
<dbReference type="SUPFAM" id="SSF46689">
    <property type="entry name" value="Homeodomain-like"/>
    <property type="match status" value="1"/>
</dbReference>
<dbReference type="Gene3D" id="1.10.10.60">
    <property type="entry name" value="Homeodomain-like"/>
    <property type="match status" value="1"/>
</dbReference>
<protein>
    <recommendedName>
        <fullName evidence="1">HTH psq-type domain-containing protein</fullName>
    </recommendedName>
</protein>
<dbReference type="Proteomes" id="UP001217089">
    <property type="component" value="Unassembled WGS sequence"/>
</dbReference>
<comment type="caution">
    <text evidence="2">The sequence shown here is derived from an EMBL/GenBank/DDBJ whole genome shotgun (WGS) entry which is preliminary data.</text>
</comment>
<keyword evidence="3" id="KW-1185">Reference proteome</keyword>
<dbReference type="InterPro" id="IPR009057">
    <property type="entry name" value="Homeodomain-like_sf"/>
</dbReference>
<reference evidence="2 3" key="1">
    <citation type="submission" date="2022-12" db="EMBL/GenBank/DDBJ databases">
        <title>Chromosome-level genome of Tegillarca granosa.</title>
        <authorList>
            <person name="Kim J."/>
        </authorList>
    </citation>
    <scope>NUCLEOTIDE SEQUENCE [LARGE SCALE GENOMIC DNA]</scope>
    <source>
        <strain evidence="2">Teg-2019</strain>
        <tissue evidence="2">Adductor muscle</tissue>
    </source>
</reference>